<sequence>MSSHLIRFHLAARCRRVWSGGLLNGHAIHQELMRLAPDNLGKNPRQRAGVLWRAEENSNGITILAQLNQPPHSDRLADDFATDVDQRELTPMLNALTAGARVRYRIAANATKRHGNSASEEKKGKLANLHGTEAELWWLRKATQAGLHPLEVTSTVLPDILGAPTKDRHDKQRTIRHGVTRFDGIGIVTDPDLLHTTVLDGIGRARTYGCGLLSLGPA</sequence>
<protein>
    <submittedName>
        <fullName evidence="1">Type I-E CRISPR-associated protein Cas6/Cse3/CasE</fullName>
    </submittedName>
</protein>
<dbReference type="InterPro" id="IPR010179">
    <property type="entry name" value="CRISPR-assoc_prot_Cse3"/>
</dbReference>
<dbReference type="Pfam" id="PF08798">
    <property type="entry name" value="CRISPR_assoc"/>
    <property type="match status" value="1"/>
</dbReference>
<organism evidence="1 2">
    <name type="scientific">Actinopolyspora mortivallis</name>
    <dbReference type="NCBI Taxonomy" id="33906"/>
    <lineage>
        <taxon>Bacteria</taxon>
        <taxon>Bacillati</taxon>
        <taxon>Actinomycetota</taxon>
        <taxon>Actinomycetes</taxon>
        <taxon>Actinopolysporales</taxon>
        <taxon>Actinopolysporaceae</taxon>
        <taxon>Actinopolyspora</taxon>
    </lineage>
</organism>
<dbReference type="CDD" id="cd09727">
    <property type="entry name" value="Cas6_I-E"/>
    <property type="match status" value="1"/>
</dbReference>
<evidence type="ECO:0000313" key="2">
    <source>
        <dbReference type="Proteomes" id="UP000239352"/>
    </source>
</evidence>
<proteinExistence type="predicted"/>
<dbReference type="Gene3D" id="3.30.70.1210">
    <property type="entry name" value="Crispr-associated protein, domain 2"/>
    <property type="match status" value="1"/>
</dbReference>
<keyword evidence="2" id="KW-1185">Reference proteome</keyword>
<name>A0A2T0H090_ACTMO</name>
<dbReference type="Proteomes" id="UP000239352">
    <property type="component" value="Unassembled WGS sequence"/>
</dbReference>
<dbReference type="Gene3D" id="3.30.70.1200">
    <property type="entry name" value="Crispr-associated protein, domain 1"/>
    <property type="match status" value="1"/>
</dbReference>
<comment type="caution">
    <text evidence="1">The sequence shown here is derived from an EMBL/GenBank/DDBJ whole genome shotgun (WGS) entry which is preliminary data.</text>
</comment>
<reference evidence="1 2" key="1">
    <citation type="submission" date="2018-03" db="EMBL/GenBank/DDBJ databases">
        <title>Actinopolyspora mortivallis from Sahara, screening for active biomolecules.</title>
        <authorList>
            <person name="Selama O."/>
            <person name="Wellington E.M.H."/>
            <person name="Hacene H."/>
        </authorList>
    </citation>
    <scope>NUCLEOTIDE SEQUENCE [LARGE SCALE GENOMIC DNA]</scope>
    <source>
        <strain evidence="1 2">M5A</strain>
    </source>
</reference>
<accession>A0A2T0H090</accession>
<dbReference type="NCBIfam" id="TIGR01907">
    <property type="entry name" value="casE_Cse3"/>
    <property type="match status" value="1"/>
</dbReference>
<dbReference type="RefSeq" id="WP_106112349.1">
    <property type="nucleotide sequence ID" value="NZ_PVSR01000002.1"/>
</dbReference>
<dbReference type="SUPFAM" id="SSF117987">
    <property type="entry name" value="CRISPR-associated protein"/>
    <property type="match status" value="2"/>
</dbReference>
<dbReference type="EMBL" id="PVSR01000002">
    <property type="protein sequence ID" value="PRW64774.1"/>
    <property type="molecule type" value="Genomic_DNA"/>
</dbReference>
<dbReference type="InParanoid" id="A0A2T0H090"/>
<evidence type="ECO:0000313" key="1">
    <source>
        <dbReference type="EMBL" id="PRW64774.1"/>
    </source>
</evidence>
<dbReference type="AlphaFoldDB" id="A0A2T0H090"/>
<dbReference type="SMART" id="SM01101">
    <property type="entry name" value="CRISPR_assoc"/>
    <property type="match status" value="1"/>
</dbReference>
<gene>
    <name evidence="1" type="primary">cas6e</name>
    <name evidence="1" type="ORF">CEP50_02805</name>
</gene>